<accession>A0A6G1ID03</accession>
<dbReference type="EMBL" id="MU005642">
    <property type="protein sequence ID" value="KAF2675978.1"/>
    <property type="molecule type" value="Genomic_DNA"/>
</dbReference>
<protein>
    <submittedName>
        <fullName evidence="1">Uncharacterized protein</fullName>
    </submittedName>
</protein>
<evidence type="ECO:0000313" key="2">
    <source>
        <dbReference type="Proteomes" id="UP000799291"/>
    </source>
</evidence>
<evidence type="ECO:0000313" key="1">
    <source>
        <dbReference type="EMBL" id="KAF2675978.1"/>
    </source>
</evidence>
<dbReference type="OrthoDB" id="3437411at2759"/>
<gene>
    <name evidence="1" type="ORF">K458DRAFT_397386</name>
</gene>
<name>A0A6G1ID03_9PLEO</name>
<organism evidence="1 2">
    <name type="scientific">Lentithecium fluviatile CBS 122367</name>
    <dbReference type="NCBI Taxonomy" id="1168545"/>
    <lineage>
        <taxon>Eukaryota</taxon>
        <taxon>Fungi</taxon>
        <taxon>Dikarya</taxon>
        <taxon>Ascomycota</taxon>
        <taxon>Pezizomycotina</taxon>
        <taxon>Dothideomycetes</taxon>
        <taxon>Pleosporomycetidae</taxon>
        <taxon>Pleosporales</taxon>
        <taxon>Massarineae</taxon>
        <taxon>Lentitheciaceae</taxon>
        <taxon>Lentithecium</taxon>
    </lineage>
</organism>
<keyword evidence="2" id="KW-1185">Reference proteome</keyword>
<dbReference type="AlphaFoldDB" id="A0A6G1ID03"/>
<reference evidence="1" key="1">
    <citation type="journal article" date="2020" name="Stud. Mycol.">
        <title>101 Dothideomycetes genomes: a test case for predicting lifestyles and emergence of pathogens.</title>
        <authorList>
            <person name="Haridas S."/>
            <person name="Albert R."/>
            <person name="Binder M."/>
            <person name="Bloem J."/>
            <person name="Labutti K."/>
            <person name="Salamov A."/>
            <person name="Andreopoulos B."/>
            <person name="Baker S."/>
            <person name="Barry K."/>
            <person name="Bills G."/>
            <person name="Bluhm B."/>
            <person name="Cannon C."/>
            <person name="Castanera R."/>
            <person name="Culley D."/>
            <person name="Daum C."/>
            <person name="Ezra D."/>
            <person name="Gonzalez J."/>
            <person name="Henrissat B."/>
            <person name="Kuo A."/>
            <person name="Liang C."/>
            <person name="Lipzen A."/>
            <person name="Lutzoni F."/>
            <person name="Magnuson J."/>
            <person name="Mondo S."/>
            <person name="Nolan M."/>
            <person name="Ohm R."/>
            <person name="Pangilinan J."/>
            <person name="Park H.-J."/>
            <person name="Ramirez L."/>
            <person name="Alfaro M."/>
            <person name="Sun H."/>
            <person name="Tritt A."/>
            <person name="Yoshinaga Y."/>
            <person name="Zwiers L.-H."/>
            <person name="Turgeon B."/>
            <person name="Goodwin S."/>
            <person name="Spatafora J."/>
            <person name="Crous P."/>
            <person name="Grigoriev I."/>
        </authorList>
    </citation>
    <scope>NUCLEOTIDE SEQUENCE</scope>
    <source>
        <strain evidence="1">CBS 122367</strain>
    </source>
</reference>
<dbReference type="Proteomes" id="UP000799291">
    <property type="component" value="Unassembled WGS sequence"/>
</dbReference>
<proteinExistence type="predicted"/>
<sequence>MIEYLRDPRKAATVEELVYIEVYDKPHYSWRWGGEEVQFIGLGDDAKQTEEESKLVDSFTTSLSLHSTTDCNARYDPRDLYFRAAVAIFFALCPNIHTFHSNFFPIERCSPENPLETFLIRNNHGQLPKLFLQNLRHLHFVHNHQRNLKGFEQKLIFNTLRLFHRLPNIESFHTEGISANDDTFTILLSTSNISKLFLDHVEVGSYDFAQLIRSSKRLEEVCISIGGKSTNGRGSILVHPKTIGKALLCHKKPVRMLDLDYDAHIYDNDYNGWGIDEEDIPEEAAEEWLTSEDNEYIDFDIELSAKPKYTHDLRQVGIKMLIGDKSMPTNIETLIIRGYRKAYNKRYDWEVARLLEIRNELFPRLKIIKGIEEEVPNTNYADSDDEGEDQNGNEGMPWWKYWEARDKKFEWTEVAR</sequence>